<keyword evidence="3 5" id="KW-0472">Membrane</keyword>
<keyword evidence="7" id="KW-1185">Reference proteome</keyword>
<dbReference type="Pfam" id="PF11022">
    <property type="entry name" value="ATP19"/>
    <property type="match status" value="1"/>
</dbReference>
<dbReference type="EMBL" id="CP099423">
    <property type="protein sequence ID" value="USW54465.1"/>
    <property type="molecule type" value="Genomic_DNA"/>
</dbReference>
<sequence length="75" mass="8174">MVVYYELFGQKVGSHVLSIATLSTLFVGTWAMSGGKKTSPANQGPPINASSKDEENFIQEFLKQAESEEKKGAKH</sequence>
<accession>A0A9Q9EKV9</accession>
<dbReference type="GO" id="GO:0031966">
    <property type="term" value="C:mitochondrial membrane"/>
    <property type="evidence" value="ECO:0007669"/>
    <property type="project" value="UniProtKB-SubCell"/>
</dbReference>
<keyword evidence="5" id="KW-0812">Transmembrane</keyword>
<reference evidence="6" key="1">
    <citation type="submission" date="2022-06" db="EMBL/GenBank/DDBJ databases">
        <title>Complete genome sequences of two strains of the flax pathogen Septoria linicola.</title>
        <authorList>
            <person name="Lapalu N."/>
            <person name="Simon A."/>
            <person name="Demenou B."/>
            <person name="Paumier D."/>
            <person name="Guillot M.-P."/>
            <person name="Gout L."/>
            <person name="Valade R."/>
        </authorList>
    </citation>
    <scope>NUCLEOTIDE SEQUENCE</scope>
    <source>
        <strain evidence="6">SE15195</strain>
    </source>
</reference>
<organism evidence="6 7">
    <name type="scientific">Septoria linicola</name>
    <dbReference type="NCBI Taxonomy" id="215465"/>
    <lineage>
        <taxon>Eukaryota</taxon>
        <taxon>Fungi</taxon>
        <taxon>Dikarya</taxon>
        <taxon>Ascomycota</taxon>
        <taxon>Pezizomycotina</taxon>
        <taxon>Dothideomycetes</taxon>
        <taxon>Dothideomycetidae</taxon>
        <taxon>Mycosphaerellales</taxon>
        <taxon>Mycosphaerellaceae</taxon>
        <taxon>Septoria</taxon>
    </lineage>
</organism>
<dbReference type="PANTHER" id="PTHR28074:SF1">
    <property type="entry name" value="ATP SYNTHASE SUBUNIT K, MITOCHONDRIAL"/>
    <property type="match status" value="1"/>
</dbReference>
<name>A0A9Q9EKV9_9PEZI</name>
<evidence type="ECO:0000256" key="4">
    <source>
        <dbReference type="SAM" id="MobiDB-lite"/>
    </source>
</evidence>
<comment type="subcellular location">
    <subcellularLocation>
        <location evidence="1">Mitochondrion membrane</location>
    </subcellularLocation>
</comment>
<evidence type="ECO:0000256" key="3">
    <source>
        <dbReference type="ARBA" id="ARBA00023136"/>
    </source>
</evidence>
<dbReference type="GO" id="GO:0015986">
    <property type="term" value="P:proton motive force-driven ATP synthesis"/>
    <property type="evidence" value="ECO:0007669"/>
    <property type="project" value="TreeGrafter"/>
</dbReference>
<dbReference type="PANTHER" id="PTHR28074">
    <property type="entry name" value="ATP SYNTHASE SUBUNIT K, MITOCHONDRIAL"/>
    <property type="match status" value="1"/>
</dbReference>
<evidence type="ECO:0000313" key="6">
    <source>
        <dbReference type="EMBL" id="USW54465.1"/>
    </source>
</evidence>
<evidence type="ECO:0000256" key="1">
    <source>
        <dbReference type="ARBA" id="ARBA00004325"/>
    </source>
</evidence>
<evidence type="ECO:0000256" key="5">
    <source>
        <dbReference type="SAM" id="Phobius"/>
    </source>
</evidence>
<gene>
    <name evidence="6" type="ORF">Slin15195_G077840</name>
</gene>
<dbReference type="Proteomes" id="UP001056384">
    <property type="component" value="Chromosome 6"/>
</dbReference>
<protein>
    <submittedName>
        <fullName evidence="6">ATP synthase subunit K</fullName>
    </submittedName>
</protein>
<evidence type="ECO:0000256" key="2">
    <source>
        <dbReference type="ARBA" id="ARBA00023128"/>
    </source>
</evidence>
<proteinExistence type="predicted"/>
<feature type="region of interest" description="Disordered" evidence="4">
    <location>
        <begin position="34"/>
        <end position="53"/>
    </location>
</feature>
<dbReference type="AlphaFoldDB" id="A0A9Q9EKV9"/>
<keyword evidence="5" id="KW-1133">Transmembrane helix</keyword>
<dbReference type="OrthoDB" id="2094445at2759"/>
<keyword evidence="2" id="KW-0496">Mitochondrion</keyword>
<evidence type="ECO:0000313" key="7">
    <source>
        <dbReference type="Proteomes" id="UP001056384"/>
    </source>
</evidence>
<feature type="transmembrane region" description="Helical" evidence="5">
    <location>
        <begin position="12"/>
        <end position="32"/>
    </location>
</feature>
<dbReference type="InterPro" id="IPR021278">
    <property type="entry name" value="ATP19"/>
</dbReference>